<sequence>MQLNHVMVGTDDIDAAKTFYTKVLGVFGEVKAFDNVSAAGAKRAFFMMDGTTFALTQPINGEPASEGNGSTIGFKCNSPQQVKDFHDAAIAAGGKSIEDPPGKRETSMGAAHLCYFLDLDGHKICGIYRGE</sequence>
<dbReference type="PROSITE" id="PS51819">
    <property type="entry name" value="VOC"/>
    <property type="match status" value="1"/>
</dbReference>
<dbReference type="Pfam" id="PF00903">
    <property type="entry name" value="Glyoxalase"/>
    <property type="match status" value="1"/>
</dbReference>
<dbReference type="PANTHER" id="PTHR35006">
    <property type="entry name" value="GLYOXALASE FAMILY PROTEIN (AFU_ORTHOLOGUE AFUA_5G14830)"/>
    <property type="match status" value="1"/>
</dbReference>
<comment type="caution">
    <text evidence="2">The sequence shown here is derived from an EMBL/GenBank/DDBJ whole genome shotgun (WGS) entry which is preliminary data.</text>
</comment>
<evidence type="ECO:0000259" key="1">
    <source>
        <dbReference type="PROSITE" id="PS51819"/>
    </source>
</evidence>
<keyword evidence="2" id="KW-0223">Dioxygenase</keyword>
<dbReference type="AlphaFoldDB" id="A0A4R6FMZ4"/>
<dbReference type="Proteomes" id="UP000295493">
    <property type="component" value="Unassembled WGS sequence"/>
</dbReference>
<dbReference type="GO" id="GO:0016829">
    <property type="term" value="F:lyase activity"/>
    <property type="evidence" value="ECO:0007669"/>
    <property type="project" value="UniProtKB-KW"/>
</dbReference>
<evidence type="ECO:0000313" key="3">
    <source>
        <dbReference type="Proteomes" id="UP000295493"/>
    </source>
</evidence>
<dbReference type="CDD" id="cd07262">
    <property type="entry name" value="VOC_like"/>
    <property type="match status" value="1"/>
</dbReference>
<accession>A0A4R6FMZ4</accession>
<dbReference type="InterPro" id="IPR029068">
    <property type="entry name" value="Glyas_Bleomycin-R_OHBP_Dase"/>
</dbReference>
<dbReference type="RefSeq" id="WP_229668191.1">
    <property type="nucleotide sequence ID" value="NZ_BMLU01000005.1"/>
</dbReference>
<organism evidence="2 3">
    <name type="scientific">Stakelama pacifica</name>
    <dbReference type="NCBI Taxonomy" id="517720"/>
    <lineage>
        <taxon>Bacteria</taxon>
        <taxon>Pseudomonadati</taxon>
        <taxon>Pseudomonadota</taxon>
        <taxon>Alphaproteobacteria</taxon>
        <taxon>Sphingomonadales</taxon>
        <taxon>Sphingomonadaceae</taxon>
        <taxon>Stakelama</taxon>
    </lineage>
</organism>
<dbReference type="InterPro" id="IPR037523">
    <property type="entry name" value="VOC_core"/>
</dbReference>
<keyword evidence="3" id="KW-1185">Reference proteome</keyword>
<dbReference type="Gene3D" id="3.10.180.10">
    <property type="entry name" value="2,3-Dihydroxybiphenyl 1,2-Dioxygenase, domain 1"/>
    <property type="match status" value="1"/>
</dbReference>
<dbReference type="InterPro" id="IPR004360">
    <property type="entry name" value="Glyas_Fos-R_dOase_dom"/>
</dbReference>
<dbReference type="EMBL" id="SNWD01000005">
    <property type="protein sequence ID" value="TDN82952.1"/>
    <property type="molecule type" value="Genomic_DNA"/>
</dbReference>
<reference evidence="2 3" key="1">
    <citation type="submission" date="2019-03" db="EMBL/GenBank/DDBJ databases">
        <title>Genomic Encyclopedia of Type Strains, Phase IV (KMG-IV): sequencing the most valuable type-strain genomes for metagenomic binning, comparative biology and taxonomic classification.</title>
        <authorList>
            <person name="Goeker M."/>
        </authorList>
    </citation>
    <scope>NUCLEOTIDE SEQUENCE [LARGE SCALE GENOMIC DNA]</scope>
    <source>
        <strain evidence="2 3">DSM 25059</strain>
    </source>
</reference>
<dbReference type="SUPFAM" id="SSF54593">
    <property type="entry name" value="Glyoxalase/Bleomycin resistance protein/Dihydroxybiphenyl dioxygenase"/>
    <property type="match status" value="1"/>
</dbReference>
<dbReference type="PANTHER" id="PTHR35006:SF1">
    <property type="entry name" value="BLL2941 PROTEIN"/>
    <property type="match status" value="1"/>
</dbReference>
<keyword evidence="2" id="KW-0456">Lyase</keyword>
<feature type="domain" description="VOC" evidence="1">
    <location>
        <begin position="2"/>
        <end position="129"/>
    </location>
</feature>
<name>A0A4R6FMZ4_9SPHN</name>
<evidence type="ECO:0000313" key="2">
    <source>
        <dbReference type="EMBL" id="TDN82952.1"/>
    </source>
</evidence>
<dbReference type="GO" id="GO:0051213">
    <property type="term" value="F:dioxygenase activity"/>
    <property type="evidence" value="ECO:0007669"/>
    <property type="project" value="UniProtKB-KW"/>
</dbReference>
<protein>
    <submittedName>
        <fullName evidence="2">Catechol 2,3-dioxygenase-like lactoylglutathione lyase family enzyme</fullName>
    </submittedName>
</protein>
<proteinExistence type="predicted"/>
<gene>
    <name evidence="2" type="ORF">EV664_105150</name>
</gene>
<keyword evidence="2" id="KW-0560">Oxidoreductase</keyword>